<name>A0ABP6VUU8_9GAMM</name>
<dbReference type="Gene3D" id="6.10.250.3100">
    <property type="match status" value="1"/>
</dbReference>
<dbReference type="Proteomes" id="UP001500795">
    <property type="component" value="Unassembled WGS sequence"/>
</dbReference>
<dbReference type="PANTHER" id="PTHR43861">
    <property type="entry name" value="TRANS-ACONITATE 2-METHYLTRANSFERASE-RELATED"/>
    <property type="match status" value="1"/>
</dbReference>
<dbReference type="Pfam" id="PF08484">
    <property type="entry name" value="Methyltransf_14"/>
    <property type="match status" value="1"/>
</dbReference>
<dbReference type="Gene3D" id="3.40.50.720">
    <property type="entry name" value="NAD(P)-binding Rossmann-like Domain"/>
    <property type="match status" value="1"/>
</dbReference>
<dbReference type="InterPro" id="IPR013630">
    <property type="entry name" value="Methyltransf_Zn-bd_dom_put"/>
</dbReference>
<feature type="domain" description="Methyltransferase putative zinc binding" evidence="1">
    <location>
        <begin position="3"/>
        <end position="64"/>
    </location>
</feature>
<dbReference type="InterPro" id="IPR013691">
    <property type="entry name" value="MeTrfase_14"/>
</dbReference>
<gene>
    <name evidence="3" type="ORF">GCM10022394_19900</name>
</gene>
<evidence type="ECO:0000313" key="3">
    <source>
        <dbReference type="EMBL" id="GAA3540164.1"/>
    </source>
</evidence>
<evidence type="ECO:0000259" key="1">
    <source>
        <dbReference type="Pfam" id="PF08421"/>
    </source>
</evidence>
<dbReference type="InterPro" id="IPR038576">
    <property type="entry name" value="Methyltransf_Zn-bd_dom_put_sf"/>
</dbReference>
<dbReference type="RefSeq" id="WP_344957463.1">
    <property type="nucleotide sequence ID" value="NZ_BAABCX010000002.1"/>
</dbReference>
<protein>
    <submittedName>
        <fullName evidence="3">Methyltransferase C-terminal domain-containing protein</fullName>
    </submittedName>
</protein>
<dbReference type="Gene3D" id="6.20.50.110">
    <property type="entry name" value="Methyltransferase, zinc-binding domain"/>
    <property type="match status" value="1"/>
</dbReference>
<proteinExistence type="predicted"/>
<reference evidence="4" key="1">
    <citation type="journal article" date="2019" name="Int. J. Syst. Evol. Microbiol.">
        <title>The Global Catalogue of Microorganisms (GCM) 10K type strain sequencing project: providing services to taxonomists for standard genome sequencing and annotation.</title>
        <authorList>
            <consortium name="The Broad Institute Genomics Platform"/>
            <consortium name="The Broad Institute Genome Sequencing Center for Infectious Disease"/>
            <person name="Wu L."/>
            <person name="Ma J."/>
        </authorList>
    </citation>
    <scope>NUCLEOTIDE SEQUENCE [LARGE SCALE GENOMIC DNA]</scope>
    <source>
        <strain evidence="4">JCM 17110</strain>
    </source>
</reference>
<dbReference type="Pfam" id="PF13489">
    <property type="entry name" value="Methyltransf_23"/>
    <property type="match status" value="1"/>
</dbReference>
<keyword evidence="3" id="KW-0808">Transferase</keyword>
<dbReference type="InterPro" id="IPR029063">
    <property type="entry name" value="SAM-dependent_MTases_sf"/>
</dbReference>
<dbReference type="GO" id="GO:0008168">
    <property type="term" value="F:methyltransferase activity"/>
    <property type="evidence" value="ECO:0007669"/>
    <property type="project" value="UniProtKB-KW"/>
</dbReference>
<evidence type="ECO:0000259" key="2">
    <source>
        <dbReference type="Pfam" id="PF08484"/>
    </source>
</evidence>
<accession>A0ABP6VUU8</accession>
<comment type="caution">
    <text evidence="3">The sequence shown here is derived from an EMBL/GenBank/DDBJ whole genome shotgun (WGS) entry which is preliminary data.</text>
</comment>
<dbReference type="SUPFAM" id="SSF53335">
    <property type="entry name" value="S-adenosyl-L-methionine-dependent methyltransferases"/>
    <property type="match status" value="1"/>
</dbReference>
<keyword evidence="4" id="KW-1185">Reference proteome</keyword>
<dbReference type="Gene3D" id="3.40.50.150">
    <property type="entry name" value="Vaccinia Virus protein VP39"/>
    <property type="match status" value="1"/>
</dbReference>
<dbReference type="EMBL" id="BAABCX010000002">
    <property type="protein sequence ID" value="GAA3540164.1"/>
    <property type="molecule type" value="Genomic_DNA"/>
</dbReference>
<keyword evidence="3" id="KW-0489">Methyltransferase</keyword>
<dbReference type="Pfam" id="PF08421">
    <property type="entry name" value="Methyltransf_13"/>
    <property type="match status" value="1"/>
</dbReference>
<dbReference type="GO" id="GO:0032259">
    <property type="term" value="P:methylation"/>
    <property type="evidence" value="ECO:0007669"/>
    <property type="project" value="UniProtKB-KW"/>
</dbReference>
<organism evidence="3 4">
    <name type="scientific">Zobellella aerophila</name>
    <dbReference type="NCBI Taxonomy" id="870480"/>
    <lineage>
        <taxon>Bacteria</taxon>
        <taxon>Pseudomonadati</taxon>
        <taxon>Pseudomonadota</taxon>
        <taxon>Gammaproteobacteria</taxon>
        <taxon>Aeromonadales</taxon>
        <taxon>Aeromonadaceae</taxon>
        <taxon>Zobellella</taxon>
    </lineage>
</organism>
<dbReference type="PANTHER" id="PTHR43861:SF5">
    <property type="entry name" value="BLL5978 PROTEIN"/>
    <property type="match status" value="1"/>
</dbReference>
<feature type="domain" description="C-methyltransferase" evidence="2">
    <location>
        <begin position="244"/>
        <end position="402"/>
    </location>
</feature>
<sequence>MKCRHCQHELSLPLVDLGVMPPSNAYLTAEGLHSPEPSYPLKVWVCQHCWLVQTEDFTKAEELFTADYAYFSSTSVSWLEHARQFALKSIQELNLDQNSFVVELASNDGYLLKNYLTAGIPCLGVEPTTSTATVAREQGIEVVSAFFGRSLASELSTQYHKADLIIANNVLAHVPDINDFVTGIALLLADNGTVSIEFPHLLNLLTLCQFDTIYHEHYSYLSLHTACHIFRTVGLKVFKVEQLPTHGGSLRLWICHEHDPREIQPMVATLLQEEMAAGLLSSDSYRGFQARVNKIANCLQSFLATCAQHGHTVIAYGAAAKGNTLLNYAGINSSQLPVVIDTALSKQGKYLPGSHIPIFSPDSLRNINPDYVLVLPWNIRQEIVFQLKSVLNENTRYVTMIPELSIV</sequence>
<evidence type="ECO:0000313" key="4">
    <source>
        <dbReference type="Proteomes" id="UP001500795"/>
    </source>
</evidence>